<dbReference type="InterPro" id="IPR033985">
    <property type="entry name" value="SusD-like_N"/>
</dbReference>
<feature type="domain" description="RagB/SusD" evidence="6">
    <location>
        <begin position="373"/>
        <end position="450"/>
    </location>
</feature>
<dbReference type="SUPFAM" id="SSF48452">
    <property type="entry name" value="TPR-like"/>
    <property type="match status" value="1"/>
</dbReference>
<evidence type="ECO:0000256" key="4">
    <source>
        <dbReference type="ARBA" id="ARBA00023136"/>
    </source>
</evidence>
<comment type="subcellular location">
    <subcellularLocation>
        <location evidence="1">Cell outer membrane</location>
    </subcellularLocation>
</comment>
<protein>
    <submittedName>
        <fullName evidence="8">RagB/SusD family nutrient uptake outer membrane protein</fullName>
    </submittedName>
</protein>
<comment type="caution">
    <text evidence="8">The sequence shown here is derived from an EMBL/GenBank/DDBJ whole genome shotgun (WGS) entry which is preliminary data.</text>
</comment>
<reference evidence="9" key="1">
    <citation type="journal article" date="2019" name="Int. J. Syst. Evol. Microbiol.">
        <title>The Global Catalogue of Microorganisms (GCM) 10K type strain sequencing project: providing services to taxonomists for standard genome sequencing and annotation.</title>
        <authorList>
            <consortium name="The Broad Institute Genomics Platform"/>
            <consortium name="The Broad Institute Genome Sequencing Center for Infectious Disease"/>
            <person name="Wu L."/>
            <person name="Ma J."/>
        </authorList>
    </citation>
    <scope>NUCLEOTIDE SEQUENCE [LARGE SCALE GENOMIC DNA]</scope>
    <source>
        <strain evidence="9">KCTC 23299</strain>
    </source>
</reference>
<dbReference type="Pfam" id="PF07980">
    <property type="entry name" value="SusD_RagB"/>
    <property type="match status" value="1"/>
</dbReference>
<dbReference type="PROSITE" id="PS51257">
    <property type="entry name" value="PROKAR_LIPOPROTEIN"/>
    <property type="match status" value="1"/>
</dbReference>
<evidence type="ECO:0000259" key="7">
    <source>
        <dbReference type="Pfam" id="PF14322"/>
    </source>
</evidence>
<proteinExistence type="inferred from homology"/>
<feature type="domain" description="SusD-like N-terminal" evidence="7">
    <location>
        <begin position="32"/>
        <end position="247"/>
    </location>
</feature>
<evidence type="ECO:0000313" key="9">
    <source>
        <dbReference type="Proteomes" id="UP001597511"/>
    </source>
</evidence>
<dbReference type="CDD" id="cd08977">
    <property type="entry name" value="SusD"/>
    <property type="match status" value="1"/>
</dbReference>
<evidence type="ECO:0000256" key="5">
    <source>
        <dbReference type="ARBA" id="ARBA00023237"/>
    </source>
</evidence>
<name>A0ABW6A1F8_9BACT</name>
<dbReference type="Pfam" id="PF14322">
    <property type="entry name" value="SusD-like_3"/>
    <property type="match status" value="1"/>
</dbReference>
<sequence>MKAISKYNYINKLLTGTILATTLFITSCKKSFLDNRPELNIPEDQSFATPARILAQVNGLYLSAKSGSLFGGRYYIYNDVRGEEFRNRTSNVVTGYSAYQFTNDPSDTYIEGFWSQGYLTINRINKFLADFELSQNQGIVTDAVKKQYIAEAKFIRGWTYYALVQLFAKPYTLDNGQSRGLPLRLTPQIGFGDNKLASSKVADIYTQILKDLNDAEVDLPDTYSSAATRTTRAHKNTAIALKTRVYLAMGDFGKVIVEGNKIVSPTAPFTSPNRVAHALIPEIRNVFGTEPSTVENVFSVPMATTNPPGTQNQLGYYYNAGNIEFYLNQSGAGIYANTTAWPATDARRTTFTSAYSAAWHLLTKWSAAAPYIDWVPVIRYSEVLLNLAEGEAEAGSLTRAHDLVNAVRRRSDAAYVVPVFTDKTVALNNIFLERRIELLGEGFRAQDLQRRLLPFPSIGAGASIPVTDSRYVFPIPTSEKLTNPIVE</sequence>
<keyword evidence="5" id="KW-0998">Cell outer membrane</keyword>
<comment type="similarity">
    <text evidence="2">Belongs to the SusD family.</text>
</comment>
<dbReference type="Gene3D" id="1.25.40.390">
    <property type="match status" value="1"/>
</dbReference>
<dbReference type="InterPro" id="IPR012944">
    <property type="entry name" value="SusD_RagB_dom"/>
</dbReference>
<evidence type="ECO:0000313" key="8">
    <source>
        <dbReference type="EMBL" id="MFD2919114.1"/>
    </source>
</evidence>
<evidence type="ECO:0000259" key="6">
    <source>
        <dbReference type="Pfam" id="PF07980"/>
    </source>
</evidence>
<evidence type="ECO:0000256" key="2">
    <source>
        <dbReference type="ARBA" id="ARBA00006275"/>
    </source>
</evidence>
<keyword evidence="9" id="KW-1185">Reference proteome</keyword>
<dbReference type="EMBL" id="JBHUOZ010000001">
    <property type="protein sequence ID" value="MFD2919114.1"/>
    <property type="molecule type" value="Genomic_DNA"/>
</dbReference>
<accession>A0ABW6A1F8</accession>
<dbReference type="InterPro" id="IPR011990">
    <property type="entry name" value="TPR-like_helical_dom_sf"/>
</dbReference>
<evidence type="ECO:0000256" key="1">
    <source>
        <dbReference type="ARBA" id="ARBA00004442"/>
    </source>
</evidence>
<dbReference type="Proteomes" id="UP001597511">
    <property type="component" value="Unassembled WGS sequence"/>
</dbReference>
<dbReference type="RefSeq" id="WP_386095986.1">
    <property type="nucleotide sequence ID" value="NZ_JBHUOZ010000001.1"/>
</dbReference>
<organism evidence="8 9">
    <name type="scientific">Terrimonas rubra</name>
    <dbReference type="NCBI Taxonomy" id="1035890"/>
    <lineage>
        <taxon>Bacteria</taxon>
        <taxon>Pseudomonadati</taxon>
        <taxon>Bacteroidota</taxon>
        <taxon>Chitinophagia</taxon>
        <taxon>Chitinophagales</taxon>
        <taxon>Chitinophagaceae</taxon>
        <taxon>Terrimonas</taxon>
    </lineage>
</organism>
<evidence type="ECO:0000256" key="3">
    <source>
        <dbReference type="ARBA" id="ARBA00022729"/>
    </source>
</evidence>
<keyword evidence="4" id="KW-0472">Membrane</keyword>
<keyword evidence="3" id="KW-0732">Signal</keyword>
<gene>
    <name evidence="8" type="ORF">ACFS6H_05270</name>
</gene>